<protein>
    <submittedName>
        <fullName evidence="1">Ribose-phosphate pyrophosphokinase 4</fullName>
    </submittedName>
</protein>
<proteinExistence type="predicted"/>
<accession>A0A1D6HI74</accession>
<gene>
    <name evidence="1" type="ORF">ZEAMMB73_Zm00001d017833</name>
</gene>
<keyword evidence="1" id="KW-0418">Kinase</keyword>
<dbReference type="AlphaFoldDB" id="A0A1D6HI74"/>
<dbReference type="GO" id="GO:0016301">
    <property type="term" value="F:kinase activity"/>
    <property type="evidence" value="ECO:0007669"/>
    <property type="project" value="UniProtKB-KW"/>
</dbReference>
<dbReference type="EMBL" id="CM000781">
    <property type="protein sequence ID" value="AQK74210.1"/>
    <property type="molecule type" value="Genomic_DNA"/>
</dbReference>
<organism evidence="1">
    <name type="scientific">Zea mays</name>
    <name type="common">Maize</name>
    <dbReference type="NCBI Taxonomy" id="4577"/>
    <lineage>
        <taxon>Eukaryota</taxon>
        <taxon>Viridiplantae</taxon>
        <taxon>Streptophyta</taxon>
        <taxon>Embryophyta</taxon>
        <taxon>Tracheophyta</taxon>
        <taxon>Spermatophyta</taxon>
        <taxon>Magnoliopsida</taxon>
        <taxon>Liliopsida</taxon>
        <taxon>Poales</taxon>
        <taxon>Poaceae</taxon>
        <taxon>PACMAD clade</taxon>
        <taxon>Panicoideae</taxon>
        <taxon>Andropogonodae</taxon>
        <taxon>Andropogoneae</taxon>
        <taxon>Tripsacinae</taxon>
        <taxon>Zea</taxon>
    </lineage>
</organism>
<reference evidence="1" key="1">
    <citation type="submission" date="2015-12" db="EMBL/GenBank/DDBJ databases">
        <title>Update maize B73 reference genome by single molecule sequencing technologies.</title>
        <authorList>
            <consortium name="Maize Genome Sequencing Project"/>
            <person name="Ware D."/>
        </authorList>
    </citation>
    <scope>NUCLEOTIDE SEQUENCE</scope>
    <source>
        <tissue evidence="1">Seedling</tissue>
    </source>
</reference>
<sequence>MASSSGDRFAYFWITDSCPHTVKAIGQRPPFEVLSLAGSIADALQI</sequence>
<keyword evidence="1" id="KW-0808">Transferase</keyword>
<evidence type="ECO:0000313" key="1">
    <source>
        <dbReference type="EMBL" id="AQK74210.1"/>
    </source>
</evidence>
<name>A0A1D6HI74_MAIZE</name>